<evidence type="ECO:0000313" key="2">
    <source>
        <dbReference type="Proteomes" id="UP001259832"/>
    </source>
</evidence>
<dbReference type="PANTHER" id="PTHR47703">
    <property type="entry name" value="D-AMINOACID AMINOTRANSFERASE-LIKE PLP-DEPENDENT ENZYMES SUPERFAMILY PROTEIN"/>
    <property type="match status" value="1"/>
</dbReference>
<organism evidence="1 2">
    <name type="scientific">Phytophthora citrophthora</name>
    <dbReference type="NCBI Taxonomy" id="4793"/>
    <lineage>
        <taxon>Eukaryota</taxon>
        <taxon>Sar</taxon>
        <taxon>Stramenopiles</taxon>
        <taxon>Oomycota</taxon>
        <taxon>Peronosporomycetes</taxon>
        <taxon>Peronosporales</taxon>
        <taxon>Peronosporaceae</taxon>
        <taxon>Phytophthora</taxon>
    </lineage>
</organism>
<dbReference type="InterPro" id="IPR043132">
    <property type="entry name" value="BCAT-like_C"/>
</dbReference>
<comment type="caution">
    <text evidence="1">The sequence shown here is derived from an EMBL/GenBank/DDBJ whole genome shotgun (WGS) entry which is preliminary data.</text>
</comment>
<dbReference type="Gene3D" id="3.20.10.10">
    <property type="entry name" value="D-amino Acid Aminotransferase, subunit A, domain 2"/>
    <property type="match status" value="1"/>
</dbReference>
<reference evidence="1" key="1">
    <citation type="submission" date="2023-08" db="EMBL/GenBank/DDBJ databases">
        <title>Reference Genome Resource for the Citrus Pathogen Phytophthora citrophthora.</title>
        <authorList>
            <person name="Moller H."/>
            <person name="Coetzee B."/>
            <person name="Rose L.J."/>
            <person name="Van Niekerk J.M."/>
        </authorList>
    </citation>
    <scope>NUCLEOTIDE SEQUENCE</scope>
    <source>
        <strain evidence="1">STE-U-9442</strain>
    </source>
</reference>
<keyword evidence="2" id="KW-1185">Reference proteome</keyword>
<sequence length="325" mass="36285">MSTKMPALAAEVQGALAFDEDRLKTVPVRDCEEWSSAKLFLQSRPAGVYTCARAKALPETSDLSKMLVEWSFHLQRLSVGLMSVDNSFNQENSKLNKLKMATRLLAATMLKQWQLTETVDGMLSVLWYPLPNNEDYSVSVHICPMPTPKCLASTVLVYGEGRTNARCKHTQWIEDRVPIETHVAQLVEVRGEPIHEVILSKSGPGGDRLLLEGLITNFFVVKDGTMYTADEGVLQGSTRELVLKACRDLGIPVVLEAPKLSERDLWQAAFVTSAVRVVIDVTRLLCGVKEDESELLETSIPSDTSGFTQRIRNQIMAQRMYLEKL</sequence>
<accession>A0AAD9G4V6</accession>
<dbReference type="SUPFAM" id="SSF56752">
    <property type="entry name" value="D-aminoacid aminotransferase-like PLP-dependent enzymes"/>
    <property type="match status" value="1"/>
</dbReference>
<dbReference type="InterPro" id="IPR001544">
    <property type="entry name" value="Aminotrans_IV"/>
</dbReference>
<proteinExistence type="predicted"/>
<dbReference type="Proteomes" id="UP001259832">
    <property type="component" value="Unassembled WGS sequence"/>
</dbReference>
<protein>
    <recommendedName>
        <fullName evidence="3">Aminotransferase class IV</fullName>
    </recommendedName>
</protein>
<dbReference type="EMBL" id="JASMQC010000032">
    <property type="protein sequence ID" value="KAK1931863.1"/>
    <property type="molecule type" value="Genomic_DNA"/>
</dbReference>
<dbReference type="PANTHER" id="PTHR47703:SF2">
    <property type="entry name" value="D-AMINOACID AMINOTRANSFERASE-LIKE PLP-DEPENDENT ENZYMES SUPERFAMILY PROTEIN"/>
    <property type="match status" value="1"/>
</dbReference>
<dbReference type="AlphaFoldDB" id="A0AAD9G4V6"/>
<dbReference type="Pfam" id="PF01063">
    <property type="entry name" value="Aminotran_4"/>
    <property type="match status" value="1"/>
</dbReference>
<dbReference type="GO" id="GO:0003824">
    <property type="term" value="F:catalytic activity"/>
    <property type="evidence" value="ECO:0007669"/>
    <property type="project" value="InterPro"/>
</dbReference>
<name>A0AAD9G4V6_9STRA</name>
<gene>
    <name evidence="1" type="ORF">P3T76_012795</name>
</gene>
<dbReference type="InterPro" id="IPR036038">
    <property type="entry name" value="Aminotransferase-like"/>
</dbReference>
<evidence type="ECO:0008006" key="3">
    <source>
        <dbReference type="Google" id="ProtNLM"/>
    </source>
</evidence>
<evidence type="ECO:0000313" key="1">
    <source>
        <dbReference type="EMBL" id="KAK1931863.1"/>
    </source>
</evidence>